<proteinExistence type="predicted"/>
<evidence type="ECO:0000313" key="2">
    <source>
        <dbReference type="Ensembl" id="ENSNGAP00000014031.1"/>
    </source>
</evidence>
<dbReference type="Proteomes" id="UP000694381">
    <property type="component" value="Unassembled WGS sequence"/>
</dbReference>
<dbReference type="Ensembl" id="ENSNGAT00000019616.1">
    <property type="protein sequence ID" value="ENSNGAP00000014031.1"/>
    <property type="gene ID" value="ENSNGAG00000015450.1"/>
</dbReference>
<organism evidence="2 3">
    <name type="scientific">Nannospalax galili</name>
    <name type="common">Northern Israeli blind subterranean mole rat</name>
    <name type="synonym">Spalax galili</name>
    <dbReference type="NCBI Taxonomy" id="1026970"/>
    <lineage>
        <taxon>Eukaryota</taxon>
        <taxon>Metazoa</taxon>
        <taxon>Chordata</taxon>
        <taxon>Craniata</taxon>
        <taxon>Vertebrata</taxon>
        <taxon>Euteleostomi</taxon>
        <taxon>Mammalia</taxon>
        <taxon>Eutheria</taxon>
        <taxon>Euarchontoglires</taxon>
        <taxon>Glires</taxon>
        <taxon>Rodentia</taxon>
        <taxon>Myomorpha</taxon>
        <taxon>Muroidea</taxon>
        <taxon>Spalacidae</taxon>
        <taxon>Spalacinae</taxon>
        <taxon>Nannospalax</taxon>
    </lineage>
</organism>
<dbReference type="GeneTree" id="ENSGT00740000117028"/>
<dbReference type="OMA" id="GPWVKGQ"/>
<reference evidence="2" key="1">
    <citation type="submission" date="2025-08" db="UniProtKB">
        <authorList>
            <consortium name="Ensembl"/>
        </authorList>
    </citation>
    <scope>IDENTIFICATION</scope>
</reference>
<keyword evidence="3" id="KW-1185">Reference proteome</keyword>
<feature type="region of interest" description="Disordered" evidence="1">
    <location>
        <begin position="982"/>
        <end position="1013"/>
    </location>
</feature>
<dbReference type="AlphaFoldDB" id="A0A8C6W7W9"/>
<evidence type="ECO:0000256" key="1">
    <source>
        <dbReference type="SAM" id="MobiDB-lite"/>
    </source>
</evidence>
<feature type="compositionally biased region" description="Polar residues" evidence="1">
    <location>
        <begin position="440"/>
        <end position="452"/>
    </location>
</feature>
<evidence type="ECO:0000313" key="3">
    <source>
        <dbReference type="Proteomes" id="UP000694381"/>
    </source>
</evidence>
<reference evidence="2" key="2">
    <citation type="submission" date="2025-09" db="UniProtKB">
        <authorList>
            <consortium name="Ensembl"/>
        </authorList>
    </citation>
    <scope>IDENTIFICATION</scope>
</reference>
<feature type="region of interest" description="Disordered" evidence="1">
    <location>
        <begin position="89"/>
        <end position="135"/>
    </location>
</feature>
<protein>
    <submittedName>
        <fullName evidence="2">RIKEN cDNA 4933427D14 gene</fullName>
    </submittedName>
</protein>
<accession>A0A8C6W7W9</accession>
<feature type="compositionally biased region" description="Basic and acidic residues" evidence="1">
    <location>
        <begin position="9"/>
        <end position="23"/>
    </location>
</feature>
<name>A0A8C6W7W9_NANGA</name>
<sequence>MLSRGTGAHTDRARGGVGERDCPRPASRVPGRRAGPKLRVCSLAPKMPTRCVWPGRSRRGVRRPRARRWGARTPRGRGAGRQARSLVRGARCGSAARLRDARQPLGRRRAAEPAAFRGANEALGTPGNAGSTEAARDPRAVWVNGAVGEPEVVGPAGSVWVTKSAGEEADDRSPRLCERKGRPGALGHESILELWLKVQAMRVASGCWEGSRVALHPVPAGEGPVEKGVPGQASWVETSRGGVTGPWVRGHARAFSRIPGLPTASGLGAGCVRALGFCRQGHAGRAPPAVRGPGAVAETGCAVASGQTGTMPEATMWPEAVGRAAAREVERGCGGAPGSYGVGQPLQVSGALAQDAVYGVTPGLWGKGQVSGGPETLMVPRAMELENPPLGAPGMWQTRQEVKDTGSGGVPGLWVIEQPLGVPCANEEGPRCGGDPGSWGTAQTVEVSSSGEQEAGSPGVQGLWDIEQAMAAPKALGKEADNAGVPGLWGTGQLPRMSQVVALSGDRGAETSYDGIPGLWERQQDLGAPLAETVPGLVVEETHSGSVLSLWERRQVTREQEAQGPAALGTAEPVDQDATCGALPCFCGRRHTLGVSETVMMPKHRCAPEGVPMALGVPAAMWVPDPVCQESCSRDDLNFKDRAYAAQMPVGSRRPLASEECPSVVDNTDSEALPGSWGRRLTVGVPMVPEVSGCLEVEPGSRGFSDLSRRRQTSGIPVTVGVSTTVEPVAPRAPGSLLEQTASGRVSALAGSRPSVGISMAVGLPELMRENTLSEGLQRRQAAGMPMAARVAMSVGVPPVVDGGCGEGAKAWQRTQMTEVPTASRVPRLEGEAGSEGVSGVWRRNSGTIPEVVGETLPQGMLTAVGVPMARRVPAAVWVTGSPGEEALEGFSDLTMVRRQSTEGTGSSGEQIGSRGILELITRGQAVGVTYTHECGARLWDSPRSVEEETAYENVSRMSGTRTPMPLVSREETGVGRFRDHLQQNGRRPVGEVPGIRGRGNDLGEERLRGAFH</sequence>
<feature type="region of interest" description="Disordered" evidence="1">
    <location>
        <begin position="428"/>
        <end position="458"/>
    </location>
</feature>
<feature type="compositionally biased region" description="Basic and acidic residues" evidence="1">
    <location>
        <begin position="999"/>
        <end position="1013"/>
    </location>
</feature>
<feature type="region of interest" description="Disordered" evidence="1">
    <location>
        <begin position="1"/>
        <end position="38"/>
    </location>
</feature>